<feature type="compositionally biased region" description="Basic and acidic residues" evidence="2">
    <location>
        <begin position="1"/>
        <end position="16"/>
    </location>
</feature>
<evidence type="ECO:0000259" key="4">
    <source>
        <dbReference type="PROSITE" id="PS51201"/>
    </source>
</evidence>
<feature type="domain" description="RCK C-terminal" evidence="5">
    <location>
        <begin position="285"/>
        <end position="364"/>
    </location>
</feature>
<dbReference type="Gene3D" id="3.40.50.720">
    <property type="entry name" value="NAD(P)-binding Rossmann-like Domain"/>
    <property type="match status" value="1"/>
</dbReference>
<dbReference type="SUPFAM" id="SSF81324">
    <property type="entry name" value="Voltage-gated potassium channels"/>
    <property type="match status" value="1"/>
</dbReference>
<keyword evidence="3" id="KW-0812">Transmembrane</keyword>
<evidence type="ECO:0000313" key="7">
    <source>
        <dbReference type="EMBL" id="CAB4743287.1"/>
    </source>
</evidence>
<evidence type="ECO:0000259" key="5">
    <source>
        <dbReference type="PROSITE" id="PS51202"/>
    </source>
</evidence>
<name>A0A6J6SR75_9ZZZZ</name>
<evidence type="ECO:0000256" key="3">
    <source>
        <dbReference type="SAM" id="Phobius"/>
    </source>
</evidence>
<protein>
    <submittedName>
        <fullName evidence="6">Unannotated protein</fullName>
    </submittedName>
</protein>
<dbReference type="PROSITE" id="PS51202">
    <property type="entry name" value="RCK_C"/>
    <property type="match status" value="1"/>
</dbReference>
<dbReference type="AlphaFoldDB" id="A0A6J6SR75"/>
<feature type="region of interest" description="Disordered" evidence="2">
    <location>
        <begin position="1"/>
        <end position="20"/>
    </location>
</feature>
<dbReference type="GO" id="GO:0008324">
    <property type="term" value="F:monoatomic cation transmembrane transporter activity"/>
    <property type="evidence" value="ECO:0007669"/>
    <property type="project" value="InterPro"/>
</dbReference>
<comment type="subcellular location">
    <subcellularLocation>
        <location evidence="1">Cell membrane</location>
        <topology evidence="1">Multi-pass membrane protein</topology>
    </subcellularLocation>
</comment>
<dbReference type="InterPro" id="IPR006037">
    <property type="entry name" value="RCK_C"/>
</dbReference>
<keyword evidence="3" id="KW-0472">Membrane</keyword>
<dbReference type="InterPro" id="IPR050721">
    <property type="entry name" value="Trk_Ktr_HKT_K-transport"/>
</dbReference>
<dbReference type="PANTHER" id="PTHR43833:SF9">
    <property type="entry name" value="POTASSIUM CHANNEL PROTEIN YUGO-RELATED"/>
    <property type="match status" value="1"/>
</dbReference>
<dbReference type="Pfam" id="PF02254">
    <property type="entry name" value="TrkA_N"/>
    <property type="match status" value="1"/>
</dbReference>
<dbReference type="SUPFAM" id="SSF51735">
    <property type="entry name" value="NAD(P)-binding Rossmann-fold domains"/>
    <property type="match status" value="1"/>
</dbReference>
<feature type="transmembrane region" description="Helical" evidence="3">
    <location>
        <begin position="38"/>
        <end position="58"/>
    </location>
</feature>
<gene>
    <name evidence="7" type="ORF">UFOPK2786_00897</name>
    <name evidence="6" type="ORF">UFOPK2810_00110</name>
</gene>
<dbReference type="InterPro" id="IPR036291">
    <property type="entry name" value="NAD(P)-bd_dom_sf"/>
</dbReference>
<dbReference type="GO" id="GO:0006813">
    <property type="term" value="P:potassium ion transport"/>
    <property type="evidence" value="ECO:0007669"/>
    <property type="project" value="InterPro"/>
</dbReference>
<accession>A0A6J6SR75</accession>
<dbReference type="EMBL" id="CAEZYW010000124">
    <property type="protein sequence ID" value="CAB4743287.1"/>
    <property type="molecule type" value="Genomic_DNA"/>
</dbReference>
<dbReference type="Gene3D" id="1.10.287.70">
    <property type="match status" value="1"/>
</dbReference>
<dbReference type="InterPro" id="IPR003148">
    <property type="entry name" value="RCK_N"/>
</dbReference>
<dbReference type="EMBL" id="CAEZYZ010000010">
    <property type="protein sequence ID" value="CAB4737284.1"/>
    <property type="molecule type" value="Genomic_DNA"/>
</dbReference>
<sequence>MPASPERAERRAKFRDQSNTGRGRLHFASRRFSPVRNITVRLVVAALALVLTAIVVYLEKGCYADRGLTGTLTPIDALYYATVSLSTTGYGDIVPVCQSSRLANIFIITPLRFLFLIVLVGTTVEVLTQRTREEFRSARWRKSVKDHIVIIGYGVKGRSAARSLVDNGVSGNLIVVVTPDRAAVDEATRNGLVGVLGDARREDVLRDAAVEKASKIIVATDEDDTSVLVTLTARRLAPTAMIVAAVRESQNADILRQSGADTVIPTAEAAGRLMGLSLISPVAGDLMEDLLDSGRGLEVVERDITREELGLAPTDLDVFGQIVLAVVRRGEVHRFDQSGVTILEQGDRLVVIRSGEAHSGQSGR</sequence>
<evidence type="ECO:0000313" key="6">
    <source>
        <dbReference type="EMBL" id="CAB4737284.1"/>
    </source>
</evidence>
<dbReference type="Pfam" id="PF07885">
    <property type="entry name" value="Ion_trans_2"/>
    <property type="match status" value="1"/>
</dbReference>
<reference evidence="6" key="1">
    <citation type="submission" date="2020-05" db="EMBL/GenBank/DDBJ databases">
        <authorList>
            <person name="Chiriac C."/>
            <person name="Salcher M."/>
            <person name="Ghai R."/>
            <person name="Kavagutti S V."/>
        </authorList>
    </citation>
    <scope>NUCLEOTIDE SEQUENCE</scope>
</reference>
<feature type="transmembrane region" description="Helical" evidence="3">
    <location>
        <begin position="105"/>
        <end position="127"/>
    </location>
</feature>
<dbReference type="PROSITE" id="PS51201">
    <property type="entry name" value="RCK_N"/>
    <property type="match status" value="1"/>
</dbReference>
<feature type="domain" description="RCK N-terminal" evidence="4">
    <location>
        <begin position="145"/>
        <end position="265"/>
    </location>
</feature>
<proteinExistence type="predicted"/>
<evidence type="ECO:0000256" key="1">
    <source>
        <dbReference type="ARBA" id="ARBA00004651"/>
    </source>
</evidence>
<keyword evidence="3" id="KW-1133">Transmembrane helix</keyword>
<dbReference type="PANTHER" id="PTHR43833">
    <property type="entry name" value="POTASSIUM CHANNEL PROTEIN 2-RELATED-RELATED"/>
    <property type="match status" value="1"/>
</dbReference>
<dbReference type="GO" id="GO:0005886">
    <property type="term" value="C:plasma membrane"/>
    <property type="evidence" value="ECO:0007669"/>
    <property type="project" value="UniProtKB-SubCell"/>
</dbReference>
<dbReference type="InterPro" id="IPR013099">
    <property type="entry name" value="K_chnl_dom"/>
</dbReference>
<evidence type="ECO:0000256" key="2">
    <source>
        <dbReference type="SAM" id="MobiDB-lite"/>
    </source>
</evidence>
<organism evidence="6">
    <name type="scientific">freshwater metagenome</name>
    <dbReference type="NCBI Taxonomy" id="449393"/>
    <lineage>
        <taxon>unclassified sequences</taxon>
        <taxon>metagenomes</taxon>
        <taxon>ecological metagenomes</taxon>
    </lineage>
</organism>